<proteinExistence type="predicted"/>
<dbReference type="Proteomes" id="UP001432322">
    <property type="component" value="Unassembled WGS sequence"/>
</dbReference>
<reference evidence="2" key="1">
    <citation type="submission" date="2023-10" db="EMBL/GenBank/DDBJ databases">
        <title>Genome assembly of Pristionchus species.</title>
        <authorList>
            <person name="Yoshida K."/>
            <person name="Sommer R.J."/>
        </authorList>
    </citation>
    <scope>NUCLEOTIDE SEQUENCE</scope>
    <source>
        <strain evidence="2">RS5133</strain>
    </source>
</reference>
<protein>
    <submittedName>
        <fullName evidence="2">Uncharacterized protein</fullName>
    </submittedName>
</protein>
<sequence>FFYLRSFIEAKMLHSIVGSRDYHQRTWPIPRNNTYFEVGTACGYQNKRSACSSEGFRECAHRHSSSTGNDRPRHRNQRNSSGGTGR</sequence>
<comment type="caution">
    <text evidence="2">The sequence shown here is derived from an EMBL/GenBank/DDBJ whole genome shotgun (WGS) entry which is preliminary data.</text>
</comment>
<evidence type="ECO:0000313" key="3">
    <source>
        <dbReference type="Proteomes" id="UP001432322"/>
    </source>
</evidence>
<name>A0AAV5WG65_9BILA</name>
<feature type="region of interest" description="Disordered" evidence="1">
    <location>
        <begin position="60"/>
        <end position="86"/>
    </location>
</feature>
<keyword evidence="3" id="KW-1185">Reference proteome</keyword>
<dbReference type="EMBL" id="BTSY01000005">
    <property type="protein sequence ID" value="GMT29475.1"/>
    <property type="molecule type" value="Genomic_DNA"/>
</dbReference>
<accession>A0AAV5WG65</accession>
<feature type="non-terminal residue" evidence="2">
    <location>
        <position position="1"/>
    </location>
</feature>
<gene>
    <name evidence="2" type="ORF">PFISCL1PPCAC_20772</name>
</gene>
<evidence type="ECO:0000256" key="1">
    <source>
        <dbReference type="SAM" id="MobiDB-lite"/>
    </source>
</evidence>
<feature type="non-terminal residue" evidence="2">
    <location>
        <position position="86"/>
    </location>
</feature>
<organism evidence="2 3">
    <name type="scientific">Pristionchus fissidentatus</name>
    <dbReference type="NCBI Taxonomy" id="1538716"/>
    <lineage>
        <taxon>Eukaryota</taxon>
        <taxon>Metazoa</taxon>
        <taxon>Ecdysozoa</taxon>
        <taxon>Nematoda</taxon>
        <taxon>Chromadorea</taxon>
        <taxon>Rhabditida</taxon>
        <taxon>Rhabditina</taxon>
        <taxon>Diplogasteromorpha</taxon>
        <taxon>Diplogasteroidea</taxon>
        <taxon>Neodiplogasteridae</taxon>
        <taxon>Pristionchus</taxon>
    </lineage>
</organism>
<dbReference type="AlphaFoldDB" id="A0AAV5WG65"/>
<evidence type="ECO:0000313" key="2">
    <source>
        <dbReference type="EMBL" id="GMT29475.1"/>
    </source>
</evidence>